<evidence type="ECO:0000256" key="2">
    <source>
        <dbReference type="ARBA" id="ARBA00022505"/>
    </source>
</evidence>
<protein>
    <submittedName>
        <fullName evidence="7">Molybdate ABC transporter substrate-binding protein</fullName>
    </submittedName>
</protein>
<evidence type="ECO:0000256" key="3">
    <source>
        <dbReference type="ARBA" id="ARBA00022723"/>
    </source>
</evidence>
<reference evidence="7 8" key="1">
    <citation type="submission" date="2019-03" db="EMBL/GenBank/DDBJ databases">
        <title>Genomics of glacier-inhabiting Cryobacterium strains.</title>
        <authorList>
            <person name="Liu Q."/>
            <person name="Xin Y.-H."/>
        </authorList>
    </citation>
    <scope>NUCLEOTIDE SEQUENCE [LARGE SCALE GENOMIC DNA]</scope>
    <source>
        <strain evidence="8">TMT1-22</strain>
    </source>
</reference>
<comment type="caution">
    <text evidence="7">The sequence shown here is derived from an EMBL/GenBank/DDBJ whole genome shotgun (WGS) entry which is preliminary data.</text>
</comment>
<feature type="binding site" evidence="5">
    <location>
        <position position="200"/>
    </location>
    <ligand>
        <name>molybdate</name>
        <dbReference type="ChEBI" id="CHEBI:36264"/>
    </ligand>
</feature>
<dbReference type="PANTHER" id="PTHR30632:SF14">
    <property type="entry name" value="TUNGSTATE_MOLYBDATE_CHROMATE-BINDING PROTEIN MODA"/>
    <property type="match status" value="1"/>
</dbReference>
<evidence type="ECO:0000313" key="7">
    <source>
        <dbReference type="EMBL" id="TFC51338.1"/>
    </source>
</evidence>
<keyword evidence="8" id="KW-1185">Reference proteome</keyword>
<dbReference type="InterPro" id="IPR050682">
    <property type="entry name" value="ModA/WtpA"/>
</dbReference>
<dbReference type="GO" id="GO:0015689">
    <property type="term" value="P:molybdate ion transport"/>
    <property type="evidence" value="ECO:0007669"/>
    <property type="project" value="InterPro"/>
</dbReference>
<dbReference type="FunFam" id="3.40.190.10:FF:000035">
    <property type="entry name" value="Molybdate ABC transporter substrate-binding protein"/>
    <property type="match status" value="1"/>
</dbReference>
<evidence type="ECO:0000313" key="8">
    <source>
        <dbReference type="Proteomes" id="UP000297403"/>
    </source>
</evidence>
<dbReference type="SUPFAM" id="SSF53850">
    <property type="entry name" value="Periplasmic binding protein-like II"/>
    <property type="match status" value="1"/>
</dbReference>
<dbReference type="PROSITE" id="PS51257">
    <property type="entry name" value="PROKAR_LIPOPROTEIN"/>
    <property type="match status" value="1"/>
</dbReference>
<name>A0AAQ2C835_9MICO</name>
<dbReference type="InterPro" id="IPR005950">
    <property type="entry name" value="ModA"/>
</dbReference>
<dbReference type="GO" id="GO:0046872">
    <property type="term" value="F:metal ion binding"/>
    <property type="evidence" value="ECO:0007669"/>
    <property type="project" value="UniProtKB-KW"/>
</dbReference>
<feature type="chain" id="PRO_5042858439" evidence="6">
    <location>
        <begin position="42"/>
        <end position="286"/>
    </location>
</feature>
<keyword evidence="2 5" id="KW-0500">Molybdenum</keyword>
<dbReference type="Gene3D" id="3.40.190.10">
    <property type="entry name" value="Periplasmic binding protein-like II"/>
    <property type="match status" value="2"/>
</dbReference>
<dbReference type="EMBL" id="SOFY01000014">
    <property type="protein sequence ID" value="TFC51338.1"/>
    <property type="molecule type" value="Genomic_DNA"/>
</dbReference>
<sequence>MTRDRAGRRRPSRGLGLGVAVLAVLAVLAALSGCASSPVPAAPGGSDSAGPDRVVRVAAAADLKFALDDIIDLVEKTNPGIRVDATYGSSGTFLTQISNGAPFDVFLSADVSYPQQLVEAGLAEKADLFPYAVGRLVLWVPEGSALDPADGLGILASPGVTAVAIANPEHAPYGKAAVAALQEAGQYDAVSPKLVLGENVAQAAEFVSSGNADAGIVALSLVLSDPLKGVGRWVELPLASYPRLDQGGVVLSAAQDPAAARTVRDTMLGPAGTAILTAYGFTLPGN</sequence>
<dbReference type="AlphaFoldDB" id="A0AAQ2C835"/>
<evidence type="ECO:0000256" key="1">
    <source>
        <dbReference type="ARBA" id="ARBA00009175"/>
    </source>
</evidence>
<accession>A0AAQ2C835</accession>
<evidence type="ECO:0000256" key="6">
    <source>
        <dbReference type="SAM" id="SignalP"/>
    </source>
</evidence>
<proteinExistence type="inferred from homology"/>
<dbReference type="PANTHER" id="PTHR30632">
    <property type="entry name" value="MOLYBDATE-BINDING PERIPLASMIC PROTEIN"/>
    <property type="match status" value="1"/>
</dbReference>
<dbReference type="Pfam" id="PF13531">
    <property type="entry name" value="SBP_bac_11"/>
    <property type="match status" value="1"/>
</dbReference>
<evidence type="ECO:0000256" key="5">
    <source>
        <dbReference type="PIRSR" id="PIRSR004846-1"/>
    </source>
</evidence>
<dbReference type="InterPro" id="IPR044084">
    <property type="entry name" value="AvModA-like_subst-bd"/>
</dbReference>
<organism evidence="7 8">
    <name type="scientific">Cryobacterium shii</name>
    <dbReference type="NCBI Taxonomy" id="1259235"/>
    <lineage>
        <taxon>Bacteria</taxon>
        <taxon>Bacillati</taxon>
        <taxon>Actinomycetota</taxon>
        <taxon>Actinomycetes</taxon>
        <taxon>Micrococcales</taxon>
        <taxon>Microbacteriaceae</taxon>
        <taxon>Cryobacterium</taxon>
    </lineage>
</organism>
<dbReference type="Proteomes" id="UP000297403">
    <property type="component" value="Unassembled WGS sequence"/>
</dbReference>
<feature type="binding site" evidence="5">
    <location>
        <position position="90"/>
    </location>
    <ligand>
        <name>molybdate</name>
        <dbReference type="ChEBI" id="CHEBI:36264"/>
    </ligand>
</feature>
<dbReference type="GO" id="GO:0030973">
    <property type="term" value="F:molybdate ion binding"/>
    <property type="evidence" value="ECO:0007669"/>
    <property type="project" value="InterPro"/>
</dbReference>
<evidence type="ECO:0000256" key="4">
    <source>
        <dbReference type="ARBA" id="ARBA00022729"/>
    </source>
</evidence>
<dbReference type="NCBIfam" id="TIGR01256">
    <property type="entry name" value="modA"/>
    <property type="match status" value="1"/>
</dbReference>
<dbReference type="GO" id="GO:1901359">
    <property type="term" value="F:tungstate binding"/>
    <property type="evidence" value="ECO:0007669"/>
    <property type="project" value="UniProtKB-ARBA"/>
</dbReference>
<dbReference type="CDD" id="cd13539">
    <property type="entry name" value="PBP2_AvModA"/>
    <property type="match status" value="1"/>
</dbReference>
<keyword evidence="4 6" id="KW-0732">Signal</keyword>
<gene>
    <name evidence="7" type="primary">modA</name>
    <name evidence="7" type="ORF">E3O49_04395</name>
</gene>
<dbReference type="PIRSF" id="PIRSF004846">
    <property type="entry name" value="ModA"/>
    <property type="match status" value="1"/>
</dbReference>
<feature type="signal peptide" evidence="6">
    <location>
        <begin position="1"/>
        <end position="41"/>
    </location>
</feature>
<keyword evidence="3 5" id="KW-0479">Metal-binding</keyword>
<comment type="similarity">
    <text evidence="1">Belongs to the bacterial solute-binding protein ModA family.</text>
</comment>